<evidence type="ECO:0000256" key="1">
    <source>
        <dbReference type="SAM" id="MobiDB-lite"/>
    </source>
</evidence>
<accession>A0AAV3YCW4</accession>
<keyword evidence="3" id="KW-1185">Reference proteome</keyword>
<protein>
    <submittedName>
        <fullName evidence="2">Uncharacterized protein</fullName>
    </submittedName>
</protein>
<feature type="region of interest" description="Disordered" evidence="1">
    <location>
        <begin position="65"/>
        <end position="115"/>
    </location>
</feature>
<reference evidence="2 3" key="1">
    <citation type="journal article" date="2021" name="Elife">
        <title>Chloroplast acquisition without the gene transfer in kleptoplastic sea slugs, Plakobranchus ocellatus.</title>
        <authorList>
            <person name="Maeda T."/>
            <person name="Takahashi S."/>
            <person name="Yoshida T."/>
            <person name="Shimamura S."/>
            <person name="Takaki Y."/>
            <person name="Nagai Y."/>
            <person name="Toyoda A."/>
            <person name="Suzuki Y."/>
            <person name="Arimoto A."/>
            <person name="Ishii H."/>
            <person name="Satoh N."/>
            <person name="Nishiyama T."/>
            <person name="Hasebe M."/>
            <person name="Maruyama T."/>
            <person name="Minagawa J."/>
            <person name="Obokata J."/>
            <person name="Shigenobu S."/>
        </authorList>
    </citation>
    <scope>NUCLEOTIDE SEQUENCE [LARGE SCALE GENOMIC DNA]</scope>
</reference>
<comment type="caution">
    <text evidence="2">The sequence shown here is derived from an EMBL/GenBank/DDBJ whole genome shotgun (WGS) entry which is preliminary data.</text>
</comment>
<name>A0AAV3YCW4_9GAST</name>
<dbReference type="EMBL" id="BLXT01001379">
    <property type="protein sequence ID" value="GFN85175.1"/>
    <property type="molecule type" value="Genomic_DNA"/>
</dbReference>
<dbReference type="AlphaFoldDB" id="A0AAV3YCW4"/>
<proteinExistence type="predicted"/>
<organism evidence="2 3">
    <name type="scientific">Plakobranchus ocellatus</name>
    <dbReference type="NCBI Taxonomy" id="259542"/>
    <lineage>
        <taxon>Eukaryota</taxon>
        <taxon>Metazoa</taxon>
        <taxon>Spiralia</taxon>
        <taxon>Lophotrochozoa</taxon>
        <taxon>Mollusca</taxon>
        <taxon>Gastropoda</taxon>
        <taxon>Heterobranchia</taxon>
        <taxon>Euthyneura</taxon>
        <taxon>Panpulmonata</taxon>
        <taxon>Sacoglossa</taxon>
        <taxon>Placobranchoidea</taxon>
        <taxon>Plakobranchidae</taxon>
        <taxon>Plakobranchus</taxon>
    </lineage>
</organism>
<evidence type="ECO:0000313" key="2">
    <source>
        <dbReference type="EMBL" id="GFN85175.1"/>
    </source>
</evidence>
<gene>
    <name evidence="2" type="ORF">PoB_001168100</name>
</gene>
<feature type="compositionally biased region" description="Acidic residues" evidence="1">
    <location>
        <begin position="103"/>
        <end position="115"/>
    </location>
</feature>
<feature type="compositionally biased region" description="Polar residues" evidence="1">
    <location>
        <begin position="68"/>
        <end position="96"/>
    </location>
</feature>
<dbReference type="Proteomes" id="UP000735302">
    <property type="component" value="Unassembled WGS sequence"/>
</dbReference>
<evidence type="ECO:0000313" key="3">
    <source>
        <dbReference type="Proteomes" id="UP000735302"/>
    </source>
</evidence>
<sequence length="115" mass="12739">MTDRQCRSRLFTRDEVYDSFFTAGSGDEDDGSNILDDIVDREDESDLFQDVVRPLDLVLASEAAQIETGANSGTISDLDQSRSRSTNSTHSAQFSYDASPESNGEEDEEEESMDP</sequence>